<dbReference type="SUPFAM" id="SSF109854">
    <property type="entry name" value="DinB/YfiT-like putative metalloenzymes"/>
    <property type="match status" value="1"/>
</dbReference>
<comment type="caution">
    <text evidence="2">The sequence shown here is derived from an EMBL/GenBank/DDBJ whole genome shotgun (WGS) entry which is preliminary data.</text>
</comment>
<gene>
    <name evidence="2" type="ORF">GCM10022247_36810</name>
</gene>
<dbReference type="Proteomes" id="UP001501747">
    <property type="component" value="Unassembled WGS sequence"/>
</dbReference>
<dbReference type="InterPro" id="IPR024344">
    <property type="entry name" value="MDMPI_metal-binding"/>
</dbReference>
<keyword evidence="3" id="KW-1185">Reference proteome</keyword>
<name>A0ABP7SFR1_9PSEU</name>
<dbReference type="GO" id="GO:0016853">
    <property type="term" value="F:isomerase activity"/>
    <property type="evidence" value="ECO:0007669"/>
    <property type="project" value="UniProtKB-KW"/>
</dbReference>
<dbReference type="Pfam" id="PF11716">
    <property type="entry name" value="MDMPI_N"/>
    <property type="match status" value="1"/>
</dbReference>
<dbReference type="NCBIfam" id="TIGR03083">
    <property type="entry name" value="maleylpyruvate isomerase family mycothiol-dependent enzyme"/>
    <property type="match status" value="1"/>
</dbReference>
<keyword evidence="2" id="KW-0413">Isomerase</keyword>
<accession>A0ABP7SFR1</accession>
<dbReference type="EMBL" id="BAABAL010000012">
    <property type="protein sequence ID" value="GAA4011103.1"/>
    <property type="molecule type" value="Genomic_DNA"/>
</dbReference>
<dbReference type="InterPro" id="IPR017517">
    <property type="entry name" value="Maleyloyr_isom"/>
</dbReference>
<evidence type="ECO:0000313" key="2">
    <source>
        <dbReference type="EMBL" id="GAA4011103.1"/>
    </source>
</evidence>
<evidence type="ECO:0000313" key="3">
    <source>
        <dbReference type="Proteomes" id="UP001501747"/>
    </source>
</evidence>
<proteinExistence type="predicted"/>
<organism evidence="2 3">
    <name type="scientific">Allokutzneria multivorans</name>
    <dbReference type="NCBI Taxonomy" id="1142134"/>
    <lineage>
        <taxon>Bacteria</taxon>
        <taxon>Bacillati</taxon>
        <taxon>Actinomycetota</taxon>
        <taxon>Actinomycetes</taxon>
        <taxon>Pseudonocardiales</taxon>
        <taxon>Pseudonocardiaceae</taxon>
        <taxon>Allokutzneria</taxon>
    </lineage>
</organism>
<dbReference type="Gene3D" id="1.20.120.450">
    <property type="entry name" value="dinb family like domain"/>
    <property type="match status" value="1"/>
</dbReference>
<reference evidence="3" key="1">
    <citation type="journal article" date="2019" name="Int. J. Syst. Evol. Microbiol.">
        <title>The Global Catalogue of Microorganisms (GCM) 10K type strain sequencing project: providing services to taxonomists for standard genome sequencing and annotation.</title>
        <authorList>
            <consortium name="The Broad Institute Genomics Platform"/>
            <consortium name="The Broad Institute Genome Sequencing Center for Infectious Disease"/>
            <person name="Wu L."/>
            <person name="Ma J."/>
        </authorList>
    </citation>
    <scope>NUCLEOTIDE SEQUENCE [LARGE SCALE GENOMIC DNA]</scope>
    <source>
        <strain evidence="3">JCM 17342</strain>
    </source>
</reference>
<feature type="domain" description="Mycothiol-dependent maleylpyruvate isomerase metal-binding" evidence="1">
    <location>
        <begin position="8"/>
        <end position="65"/>
    </location>
</feature>
<sequence length="201" mass="21467">MSTMALAAQERADFTDLLAGLAPEQWDMPTLCADWTVRQLAAHVISYDALSWRGTLSLLARSRFSLNRANALCVAENANADLLALFRAHARPRGLTTVFGGMIPLLDGLIHQQDIRRPLGLPREIPHDRLSAALRFAFRAPPIGAPKRTRGLSVIATDVAFSHGCGPEVRGPGEALLMAIAGRSSALAELSGPGVAVLASR</sequence>
<dbReference type="RefSeq" id="WP_344876321.1">
    <property type="nucleotide sequence ID" value="NZ_BAABAL010000012.1"/>
</dbReference>
<dbReference type="InterPro" id="IPR034660">
    <property type="entry name" value="DinB/YfiT-like"/>
</dbReference>
<protein>
    <submittedName>
        <fullName evidence="2">Maleylpyruvate isomerase family mycothiol-dependent enzyme</fullName>
    </submittedName>
</protein>
<evidence type="ECO:0000259" key="1">
    <source>
        <dbReference type="Pfam" id="PF11716"/>
    </source>
</evidence>